<organism evidence="1 2">
    <name type="scientific">Ridgeia piscesae</name>
    <name type="common">Tubeworm</name>
    <dbReference type="NCBI Taxonomy" id="27915"/>
    <lineage>
        <taxon>Eukaryota</taxon>
        <taxon>Metazoa</taxon>
        <taxon>Spiralia</taxon>
        <taxon>Lophotrochozoa</taxon>
        <taxon>Annelida</taxon>
        <taxon>Polychaeta</taxon>
        <taxon>Sedentaria</taxon>
        <taxon>Canalipalpata</taxon>
        <taxon>Sabellida</taxon>
        <taxon>Siboglinidae</taxon>
        <taxon>Ridgeia</taxon>
    </lineage>
</organism>
<dbReference type="EMBL" id="JAODUO010000103">
    <property type="protein sequence ID" value="KAK2189544.1"/>
    <property type="molecule type" value="Genomic_DNA"/>
</dbReference>
<reference evidence="1" key="1">
    <citation type="journal article" date="2023" name="Mol. Biol. Evol.">
        <title>Third-Generation Sequencing Reveals the Adaptive Role of the Epigenome in Three Deep-Sea Polychaetes.</title>
        <authorList>
            <person name="Perez M."/>
            <person name="Aroh O."/>
            <person name="Sun Y."/>
            <person name="Lan Y."/>
            <person name="Juniper S.K."/>
            <person name="Young C.R."/>
            <person name="Angers B."/>
            <person name="Qian P.Y."/>
        </authorList>
    </citation>
    <scope>NUCLEOTIDE SEQUENCE</scope>
    <source>
        <strain evidence="1">R07B-5</strain>
    </source>
</reference>
<dbReference type="Proteomes" id="UP001209878">
    <property type="component" value="Unassembled WGS sequence"/>
</dbReference>
<protein>
    <submittedName>
        <fullName evidence="1">Uncharacterized protein</fullName>
    </submittedName>
</protein>
<evidence type="ECO:0000313" key="2">
    <source>
        <dbReference type="Proteomes" id="UP001209878"/>
    </source>
</evidence>
<gene>
    <name evidence="1" type="ORF">NP493_103g06056</name>
</gene>
<dbReference type="AlphaFoldDB" id="A0AAD9P7D4"/>
<evidence type="ECO:0000313" key="1">
    <source>
        <dbReference type="EMBL" id="KAK2189544.1"/>
    </source>
</evidence>
<name>A0AAD9P7D4_RIDPI</name>
<comment type="caution">
    <text evidence="1">The sequence shown here is derived from an EMBL/GenBank/DDBJ whole genome shotgun (WGS) entry which is preliminary data.</text>
</comment>
<proteinExistence type="predicted"/>
<accession>A0AAD9P7D4</accession>
<sequence>MQVTMRILDYCNSLLYNTANKDIARLQRVQNCLARVVTRYPRFSSSVPLLKSLHWLPVHYRIIFNICTISYQALASKQPTYLNSMLTPARNSRELRSTSSNQLYIPRVKMKAGTRAFSVAAPTLWNSLPVSVKSEGNIVSFRRRLKTYLFYAAYPP</sequence>
<keyword evidence="2" id="KW-1185">Reference proteome</keyword>